<evidence type="ECO:0000313" key="1">
    <source>
        <dbReference type="EMBL" id="GAC10564.1"/>
    </source>
</evidence>
<protein>
    <submittedName>
        <fullName evidence="1">Uncharacterized protein</fullName>
    </submittedName>
</protein>
<reference evidence="1 2" key="1">
    <citation type="journal article" date="2017" name="Antonie Van Leeuwenhoek">
        <title>Rhizobium rhizosphaerae sp. nov., a novel species isolated from rice rhizosphere.</title>
        <authorList>
            <person name="Zhao J.J."/>
            <person name="Zhang J."/>
            <person name="Zhang R.J."/>
            <person name="Zhang C.W."/>
            <person name="Yin H.Q."/>
            <person name="Zhang X.X."/>
        </authorList>
    </citation>
    <scope>NUCLEOTIDE SEQUENCE [LARGE SCALE GENOMIC DNA]</scope>
    <source>
        <strain evidence="1 2">S18K6</strain>
    </source>
</reference>
<dbReference type="Proteomes" id="UP000006320">
    <property type="component" value="Unassembled WGS sequence"/>
</dbReference>
<dbReference type="AlphaFoldDB" id="A0AAV3V0J1"/>
<gene>
    <name evidence="1" type="ORF">GCHA_2617</name>
</gene>
<name>A0AAV3V0J1_9ALTE</name>
<comment type="caution">
    <text evidence="1">The sequence shown here is derived from an EMBL/GenBank/DDBJ whole genome shotgun (WGS) entry which is preliminary data.</text>
</comment>
<dbReference type="EMBL" id="BAEM01000033">
    <property type="protein sequence ID" value="GAC10564.1"/>
    <property type="molecule type" value="Genomic_DNA"/>
</dbReference>
<sequence>MPQGDLTEYFSLNSLNENSIDMQQEKVNATYLNTCFIGELNVAQGK</sequence>
<organism evidence="1 2">
    <name type="scientific">Paraglaciecola chathamensis S18K6</name>
    <dbReference type="NCBI Taxonomy" id="1127672"/>
    <lineage>
        <taxon>Bacteria</taxon>
        <taxon>Pseudomonadati</taxon>
        <taxon>Pseudomonadota</taxon>
        <taxon>Gammaproteobacteria</taxon>
        <taxon>Alteromonadales</taxon>
        <taxon>Alteromonadaceae</taxon>
        <taxon>Paraglaciecola</taxon>
    </lineage>
</organism>
<proteinExistence type="predicted"/>
<accession>A0AAV3V0J1</accession>
<evidence type="ECO:0000313" key="2">
    <source>
        <dbReference type="Proteomes" id="UP000006320"/>
    </source>
</evidence>